<dbReference type="CDD" id="cd00130">
    <property type="entry name" value="PAS"/>
    <property type="match status" value="1"/>
</dbReference>
<dbReference type="InterPro" id="IPR035965">
    <property type="entry name" value="PAS-like_dom_sf"/>
</dbReference>
<dbReference type="NCBIfam" id="TIGR00254">
    <property type="entry name" value="GGDEF"/>
    <property type="match status" value="1"/>
</dbReference>
<dbReference type="InterPro" id="IPR013656">
    <property type="entry name" value="PAS_4"/>
</dbReference>
<name>A0A1H0FMW2_9HYPH</name>
<dbReference type="Pfam" id="PF08448">
    <property type="entry name" value="PAS_4"/>
    <property type="match status" value="1"/>
</dbReference>
<reference evidence="3 4" key="1">
    <citation type="submission" date="2016-10" db="EMBL/GenBank/DDBJ databases">
        <authorList>
            <person name="de Groot N.N."/>
        </authorList>
    </citation>
    <scope>NUCLEOTIDE SEQUENCE [LARGE SCALE GENOMIC DNA]</scope>
    <source>
        <strain evidence="4">L7-484,KACC 16230,DSM 25025</strain>
    </source>
</reference>
<dbReference type="PROSITE" id="PS50887">
    <property type="entry name" value="GGDEF"/>
    <property type="match status" value="1"/>
</dbReference>
<organism evidence="3 4">
    <name type="scientific">Aureimonas jatrophae</name>
    <dbReference type="NCBI Taxonomy" id="1166073"/>
    <lineage>
        <taxon>Bacteria</taxon>
        <taxon>Pseudomonadati</taxon>
        <taxon>Pseudomonadota</taxon>
        <taxon>Alphaproteobacteria</taxon>
        <taxon>Hyphomicrobiales</taxon>
        <taxon>Aurantimonadaceae</taxon>
        <taxon>Aureimonas</taxon>
    </lineage>
</organism>
<dbReference type="RefSeq" id="WP_090671141.1">
    <property type="nucleotide sequence ID" value="NZ_FNIT01000002.1"/>
</dbReference>
<evidence type="ECO:0000313" key="3">
    <source>
        <dbReference type="EMBL" id="SDN96088.1"/>
    </source>
</evidence>
<dbReference type="FunFam" id="3.30.70.270:FF:000001">
    <property type="entry name" value="Diguanylate cyclase domain protein"/>
    <property type="match status" value="1"/>
</dbReference>
<dbReference type="Gene3D" id="3.30.70.270">
    <property type="match status" value="1"/>
</dbReference>
<dbReference type="SUPFAM" id="SSF55073">
    <property type="entry name" value="Nucleotide cyclase"/>
    <property type="match status" value="1"/>
</dbReference>
<evidence type="ECO:0000313" key="4">
    <source>
        <dbReference type="Proteomes" id="UP000198793"/>
    </source>
</evidence>
<accession>A0A1H0FMW2</accession>
<dbReference type="InterPro" id="IPR052155">
    <property type="entry name" value="Biofilm_reg_signaling"/>
</dbReference>
<dbReference type="InterPro" id="IPR029787">
    <property type="entry name" value="Nucleotide_cyclase"/>
</dbReference>
<keyword evidence="4" id="KW-1185">Reference proteome</keyword>
<dbReference type="PANTHER" id="PTHR44757">
    <property type="entry name" value="DIGUANYLATE CYCLASE DGCP"/>
    <property type="match status" value="1"/>
</dbReference>
<dbReference type="GO" id="GO:0003824">
    <property type="term" value="F:catalytic activity"/>
    <property type="evidence" value="ECO:0007669"/>
    <property type="project" value="UniProtKB-ARBA"/>
</dbReference>
<feature type="domain" description="PAC" evidence="1">
    <location>
        <begin position="75"/>
        <end position="126"/>
    </location>
</feature>
<dbReference type="SUPFAM" id="SSF55785">
    <property type="entry name" value="PYP-like sensor domain (PAS domain)"/>
    <property type="match status" value="1"/>
</dbReference>
<sequence length="282" mass="30623">MPRFDVDALVHPAFSIVLGSDGSFVFANINEALCALTGLTKAMVVGRTATEFACAEDAAEFEDNYRRCFASRKVEEYEETTQMPHGRRWWRTTLTPVLDEQGRMVEILGLCTDITARKLAETELHSAAFSDPLTGVGNRRRFDRDLDHAMGRAAATRKPFSIIVADLDRFKSINDRFGHGTGDEVLRQAAQRLRQGMRESDQLARIGGDEFTAIVSAATTGAVAVTMERIQRQFRTTLACGGIAVPLTVSLGAATWAAGISATELLAAADGAMYASKRQAAG</sequence>
<dbReference type="InterPro" id="IPR000700">
    <property type="entry name" value="PAS-assoc_C"/>
</dbReference>
<proteinExistence type="predicted"/>
<dbReference type="STRING" id="1166073.SAMN05192530_102598"/>
<dbReference type="InterPro" id="IPR043128">
    <property type="entry name" value="Rev_trsase/Diguanyl_cyclase"/>
</dbReference>
<dbReference type="Pfam" id="PF00990">
    <property type="entry name" value="GGDEF"/>
    <property type="match status" value="1"/>
</dbReference>
<dbReference type="PROSITE" id="PS50113">
    <property type="entry name" value="PAC"/>
    <property type="match status" value="1"/>
</dbReference>
<evidence type="ECO:0000259" key="1">
    <source>
        <dbReference type="PROSITE" id="PS50113"/>
    </source>
</evidence>
<evidence type="ECO:0000259" key="2">
    <source>
        <dbReference type="PROSITE" id="PS50887"/>
    </source>
</evidence>
<protein>
    <submittedName>
        <fullName evidence="3">PAS domain S-box-containing protein/diguanylate cyclase (GGDEF) domain-containing protein</fullName>
    </submittedName>
</protein>
<dbReference type="EMBL" id="FNIT01000002">
    <property type="protein sequence ID" value="SDN96088.1"/>
    <property type="molecule type" value="Genomic_DNA"/>
</dbReference>
<dbReference type="CDD" id="cd01949">
    <property type="entry name" value="GGDEF"/>
    <property type="match status" value="1"/>
</dbReference>
<dbReference type="Proteomes" id="UP000198793">
    <property type="component" value="Unassembled WGS sequence"/>
</dbReference>
<dbReference type="Gene3D" id="3.30.450.20">
    <property type="entry name" value="PAS domain"/>
    <property type="match status" value="1"/>
</dbReference>
<dbReference type="OrthoDB" id="9812260at2"/>
<dbReference type="SMART" id="SM00267">
    <property type="entry name" value="GGDEF"/>
    <property type="match status" value="1"/>
</dbReference>
<feature type="domain" description="GGDEF" evidence="2">
    <location>
        <begin position="158"/>
        <end position="282"/>
    </location>
</feature>
<dbReference type="PANTHER" id="PTHR44757:SF2">
    <property type="entry name" value="BIOFILM ARCHITECTURE MAINTENANCE PROTEIN MBAA"/>
    <property type="match status" value="1"/>
</dbReference>
<dbReference type="InterPro" id="IPR000014">
    <property type="entry name" value="PAS"/>
</dbReference>
<dbReference type="AlphaFoldDB" id="A0A1H0FMW2"/>
<dbReference type="NCBIfam" id="TIGR00229">
    <property type="entry name" value="sensory_box"/>
    <property type="match status" value="1"/>
</dbReference>
<dbReference type="InterPro" id="IPR000160">
    <property type="entry name" value="GGDEF_dom"/>
</dbReference>
<gene>
    <name evidence="3" type="ORF">SAMN05192530_102598</name>
</gene>